<evidence type="ECO:0000313" key="4">
    <source>
        <dbReference type="Proteomes" id="UP000284416"/>
    </source>
</evidence>
<dbReference type="PANTHER" id="PTHR43283">
    <property type="entry name" value="BETA-LACTAMASE-RELATED"/>
    <property type="match status" value="1"/>
</dbReference>
<dbReference type="SUPFAM" id="SSF56601">
    <property type="entry name" value="beta-lactamase/transpeptidase-like"/>
    <property type="match status" value="1"/>
</dbReference>
<keyword evidence="4" id="KW-1185">Reference proteome</keyword>
<keyword evidence="1" id="KW-1133">Transmembrane helix</keyword>
<dbReference type="AlphaFoldDB" id="A0A417Z0Y9"/>
<feature type="domain" description="Beta-lactamase-related" evidence="2">
    <location>
        <begin position="117"/>
        <end position="390"/>
    </location>
</feature>
<organism evidence="3 4">
    <name type="scientific">Neobacillus notoginsengisoli</name>
    <dbReference type="NCBI Taxonomy" id="1578198"/>
    <lineage>
        <taxon>Bacteria</taxon>
        <taxon>Bacillati</taxon>
        <taxon>Bacillota</taxon>
        <taxon>Bacilli</taxon>
        <taxon>Bacillales</taxon>
        <taxon>Bacillaceae</taxon>
        <taxon>Neobacillus</taxon>
    </lineage>
</organism>
<dbReference type="Gene3D" id="3.40.710.10">
    <property type="entry name" value="DD-peptidase/beta-lactamase superfamily"/>
    <property type="match status" value="1"/>
</dbReference>
<dbReference type="GO" id="GO:0016787">
    <property type="term" value="F:hydrolase activity"/>
    <property type="evidence" value="ECO:0007669"/>
    <property type="project" value="UniProtKB-KW"/>
</dbReference>
<dbReference type="OrthoDB" id="9773047at2"/>
<gene>
    <name evidence="3" type="ORF">D1B31_02470</name>
</gene>
<dbReference type="RefSeq" id="WP_118919145.1">
    <property type="nucleotide sequence ID" value="NZ_QWEG01000001.1"/>
</dbReference>
<dbReference type="Proteomes" id="UP000284416">
    <property type="component" value="Unassembled WGS sequence"/>
</dbReference>
<keyword evidence="3" id="KW-0378">Hydrolase</keyword>
<dbReference type="Pfam" id="PF00144">
    <property type="entry name" value="Beta-lactamase"/>
    <property type="match status" value="1"/>
</dbReference>
<name>A0A417Z0Y9_9BACI</name>
<protein>
    <submittedName>
        <fullName evidence="3">Class C beta-lactamase-related serine hydrolase</fullName>
    </submittedName>
</protein>
<feature type="transmembrane region" description="Helical" evidence="1">
    <location>
        <begin position="21"/>
        <end position="44"/>
    </location>
</feature>
<dbReference type="PANTHER" id="PTHR43283:SF7">
    <property type="entry name" value="BETA-LACTAMASE-RELATED DOMAIN-CONTAINING PROTEIN"/>
    <property type="match status" value="1"/>
</dbReference>
<keyword evidence="1" id="KW-0812">Transmembrane</keyword>
<dbReference type="EMBL" id="QWEG01000001">
    <property type="protein sequence ID" value="RHW43538.1"/>
    <property type="molecule type" value="Genomic_DNA"/>
</dbReference>
<dbReference type="InterPro" id="IPR001466">
    <property type="entry name" value="Beta-lactam-related"/>
</dbReference>
<reference evidence="3 4" key="1">
    <citation type="journal article" date="2017" name="Int. J. Syst. Evol. Microbiol.">
        <title>Bacillus notoginsengisoli sp. nov., a novel bacterium isolated from the rhizosphere of Panax notoginseng.</title>
        <authorList>
            <person name="Zhang M.Y."/>
            <person name="Cheng J."/>
            <person name="Cai Y."/>
            <person name="Zhang T.Y."/>
            <person name="Wu Y.Y."/>
            <person name="Manikprabhu D."/>
            <person name="Li W.J."/>
            <person name="Zhang Y.X."/>
        </authorList>
    </citation>
    <scope>NUCLEOTIDE SEQUENCE [LARGE SCALE GENOMIC DNA]</scope>
    <source>
        <strain evidence="3 4">JCM 30743</strain>
    </source>
</reference>
<proteinExistence type="predicted"/>
<dbReference type="InterPro" id="IPR050789">
    <property type="entry name" value="Diverse_Enzym_Activities"/>
</dbReference>
<sequence length="416" mass="47795">MHSQLINKNRNLNRRITIPKLFVIFFSVLLIASILLIFVSSIMFSPQYVFRTIINGNSGVEDYKIFPKRVIHKSSHSYQYDVDIDDSLKSMTIDYTFNGKPQSKPLSSLLKDSDTSSFIVVQNDKVVIEDYFNGYTKDSVNTSFSMAKSIDSLLIGIAIEKGYIQSVRQSIAEFINEFKGTKMEDITIEDLLSMRSDIRYEEGNIWFGDDAKTYYMPDLRKLALSHTNLTDSYQGNFHYNNYHPLLLGIILERSTDQSVSDFFEQNVWKKIGAEHDASWSLDSKKSAFEKMESGINFKAIDFVKIGSMLLHDGRWNGHSIVNENWIAQSTRSEFPINPDEYKGSFLEGRNIGYQYFWYSTPNDKGTLDYFASGKYGQFLYISPEHQTVILRTGKAMGNVDNWPDILKQISGKVDRD</sequence>
<dbReference type="InterPro" id="IPR012338">
    <property type="entry name" value="Beta-lactam/transpept-like"/>
</dbReference>
<comment type="caution">
    <text evidence="3">The sequence shown here is derived from an EMBL/GenBank/DDBJ whole genome shotgun (WGS) entry which is preliminary data.</text>
</comment>
<evidence type="ECO:0000256" key="1">
    <source>
        <dbReference type="SAM" id="Phobius"/>
    </source>
</evidence>
<evidence type="ECO:0000259" key="2">
    <source>
        <dbReference type="Pfam" id="PF00144"/>
    </source>
</evidence>
<keyword evidence="1" id="KW-0472">Membrane</keyword>
<accession>A0A417Z0Y9</accession>
<evidence type="ECO:0000313" key="3">
    <source>
        <dbReference type="EMBL" id="RHW43538.1"/>
    </source>
</evidence>